<feature type="transmembrane region" description="Helical" evidence="7">
    <location>
        <begin position="529"/>
        <end position="551"/>
    </location>
</feature>
<comment type="similarity">
    <text evidence="1">Belongs to the heat shock protein 70 family.</text>
</comment>
<feature type="compositionally biased region" description="Low complexity" evidence="6">
    <location>
        <begin position="426"/>
        <end position="435"/>
    </location>
</feature>
<dbReference type="Gene3D" id="3.30.420.40">
    <property type="match status" value="2"/>
</dbReference>
<reference evidence="9" key="1">
    <citation type="journal article" date="2019" name="Int. J. Syst. Evol. Microbiol.">
        <title>The Global Catalogue of Microorganisms (GCM) 10K type strain sequencing project: providing services to taxonomists for standard genome sequencing and annotation.</title>
        <authorList>
            <consortium name="The Broad Institute Genomics Platform"/>
            <consortium name="The Broad Institute Genome Sequencing Center for Infectious Disease"/>
            <person name="Wu L."/>
            <person name="Ma J."/>
        </authorList>
    </citation>
    <scope>NUCLEOTIDE SEQUENCE [LARGE SCALE GENOMIC DNA]</scope>
    <source>
        <strain evidence="9">CGMCC 4.7397</strain>
    </source>
</reference>
<accession>A0ABW1IGE4</accession>
<evidence type="ECO:0000256" key="6">
    <source>
        <dbReference type="SAM" id="MobiDB-lite"/>
    </source>
</evidence>
<dbReference type="PROSITE" id="PS01036">
    <property type="entry name" value="HSP70_3"/>
    <property type="match status" value="1"/>
</dbReference>
<evidence type="ECO:0000256" key="3">
    <source>
        <dbReference type="ARBA" id="ARBA00022840"/>
    </source>
</evidence>
<dbReference type="Gene3D" id="2.130.10.10">
    <property type="entry name" value="YVTN repeat-like/Quinoprotein amine dehydrogenase"/>
    <property type="match status" value="2"/>
</dbReference>
<keyword evidence="7" id="KW-0812">Transmembrane</keyword>
<keyword evidence="2" id="KW-0547">Nucleotide-binding</keyword>
<evidence type="ECO:0000256" key="5">
    <source>
        <dbReference type="ARBA" id="ARBA00023186"/>
    </source>
</evidence>
<protein>
    <submittedName>
        <fullName evidence="8">Hsp70 family protein</fullName>
    </submittedName>
</protein>
<dbReference type="InterPro" id="IPR011045">
    <property type="entry name" value="N2O_reductase_N"/>
</dbReference>
<dbReference type="SUPFAM" id="SSF50974">
    <property type="entry name" value="Nitrous oxide reductase, N-terminal domain"/>
    <property type="match status" value="1"/>
</dbReference>
<keyword evidence="9" id="KW-1185">Reference proteome</keyword>
<keyword evidence="5" id="KW-0143">Chaperone</keyword>
<dbReference type="Gene3D" id="3.90.640.10">
    <property type="entry name" value="Actin, Chain A, domain 4"/>
    <property type="match status" value="1"/>
</dbReference>
<dbReference type="InterPro" id="IPR013126">
    <property type="entry name" value="Hsp_70_fam"/>
</dbReference>
<dbReference type="EMBL" id="JBHSQK010000082">
    <property type="protein sequence ID" value="MFC5951746.1"/>
    <property type="molecule type" value="Genomic_DNA"/>
</dbReference>
<dbReference type="PRINTS" id="PR00301">
    <property type="entry name" value="HEATSHOCK70"/>
</dbReference>
<proteinExistence type="inferred from homology"/>
<evidence type="ECO:0000313" key="9">
    <source>
        <dbReference type="Proteomes" id="UP001596119"/>
    </source>
</evidence>
<keyword evidence="3" id="KW-0067">ATP-binding</keyword>
<dbReference type="Proteomes" id="UP001596119">
    <property type="component" value="Unassembled WGS sequence"/>
</dbReference>
<keyword evidence="7" id="KW-0472">Membrane</keyword>
<dbReference type="InterPro" id="IPR015943">
    <property type="entry name" value="WD40/YVTN_repeat-like_dom_sf"/>
</dbReference>
<dbReference type="PANTHER" id="PTHR47197">
    <property type="entry name" value="PROTEIN NIRF"/>
    <property type="match status" value="1"/>
</dbReference>
<dbReference type="PANTHER" id="PTHR47197:SF3">
    <property type="entry name" value="DIHYDRO-HEME D1 DEHYDROGENASE"/>
    <property type="match status" value="1"/>
</dbReference>
<feature type="compositionally biased region" description="Pro residues" evidence="6">
    <location>
        <begin position="451"/>
        <end position="472"/>
    </location>
</feature>
<dbReference type="InterPro" id="IPR011964">
    <property type="entry name" value="YVTN_b-propeller_repeat"/>
</dbReference>
<evidence type="ECO:0000256" key="1">
    <source>
        <dbReference type="ARBA" id="ARBA00007381"/>
    </source>
</evidence>
<feature type="region of interest" description="Disordered" evidence="6">
    <location>
        <begin position="351"/>
        <end position="376"/>
    </location>
</feature>
<dbReference type="SUPFAM" id="SSF101908">
    <property type="entry name" value="Putative isomerase YbhE"/>
    <property type="match status" value="1"/>
</dbReference>
<dbReference type="InterPro" id="IPR051200">
    <property type="entry name" value="Host-pathogen_enzymatic-act"/>
</dbReference>
<feature type="region of interest" description="Disordered" evidence="6">
    <location>
        <begin position="402"/>
        <end position="524"/>
    </location>
</feature>
<dbReference type="SUPFAM" id="SSF53067">
    <property type="entry name" value="Actin-like ATPase domain"/>
    <property type="match status" value="2"/>
</dbReference>
<dbReference type="InterPro" id="IPR043129">
    <property type="entry name" value="ATPase_NBD"/>
</dbReference>
<dbReference type="NCBIfam" id="TIGR02276">
    <property type="entry name" value="beta_rpt_yvtn"/>
    <property type="match status" value="2"/>
</dbReference>
<evidence type="ECO:0000256" key="2">
    <source>
        <dbReference type="ARBA" id="ARBA00022741"/>
    </source>
</evidence>
<dbReference type="InterPro" id="IPR019405">
    <property type="entry name" value="Lactonase_7-beta_prop"/>
</dbReference>
<keyword evidence="7" id="KW-1133">Transmembrane helix</keyword>
<dbReference type="PROSITE" id="PS00329">
    <property type="entry name" value="HSP70_2"/>
    <property type="match status" value="1"/>
</dbReference>
<evidence type="ECO:0000313" key="8">
    <source>
        <dbReference type="EMBL" id="MFC5951746.1"/>
    </source>
</evidence>
<sequence>MSYSLGVDLGTTFVAAAVANASRVEMFTLGDRSVVTPAVVYLREDGTVVTGDAAGRRAVSNPDRVGREFKRRLGDPTPVMLGGAPHAVTALLASLLSDVVARVSATQGAAPDSMVLTHPANWGPFRRELFDEVPQLAGVAMPRMVTEPEAAAAHYAASRRLENGEIVAVYDLGGGTFDATVLRKRPEGIEILGSPEGIERLGGVDFDEAILAHVNYAAGGALSELDMSDPQTTVALARLRQDCVLAKEALSIDTETTIPVFLPNRHFDVRLTRAEFEDMIRAPIESTIGALNRTLRSAEVTPEQLSAVLLVGGSSRIPLVARMVSEELGRPTVVDAHPKYAVALGAATLAGGQDGADGSRASDGSRGSDGPAPATTAFPPVAVGAAGAAAAAGAFGAAAPAPASASASAPEPVPAPFSLPTGSGLPSFGPSTSAPSGPPPAAAALSAPAVGAPPPAPPVPTQPVAPPQPTGPQPYGGGPGGPSGPGGPGGGGGGPGGGGGGFGGGTPGGGAPPPGPSEPSGGGGGGRRALIVGLVVVLLLAAVGGVGWFAANQFGLLGGSSGTTTSVAGGRGSNEELPPAADGTQPEIATSVPIPSLGATVPVGRTPGFIALSPNGRLAYIANRNAGVVTVVDTSVDKVVATIPVQAGPPQYLAFAPDGKRVYVSIFNDQKTINVVGVLDTTSNSITSTIPVGTRPFALAVTPDGSKLYVPNHDSGTVSVIDTASSTLVHDIKVAPNPHWVAFSPDGSTAYTANHESGVVSIINTSDDSVAGEVRVQVSPHSLEVSPDDKWVANVNYDSDSATVIDTKTQQVVATVPVGHKPQDIAWAPDGRFLYVTGVEGDNLTVINAQNWGVTATLPTGDAPTSLAVTPDGKKAYVTNLNSGTLTEVNLTG</sequence>
<evidence type="ECO:0000256" key="4">
    <source>
        <dbReference type="ARBA" id="ARBA00023016"/>
    </source>
</evidence>
<keyword evidence="4" id="KW-0346">Stress response</keyword>
<dbReference type="RefSeq" id="WP_379569992.1">
    <property type="nucleotide sequence ID" value="NZ_JBHSQK010000082.1"/>
</dbReference>
<organism evidence="8 9">
    <name type="scientific">Pseudonocardia lutea</name>
    <dbReference type="NCBI Taxonomy" id="2172015"/>
    <lineage>
        <taxon>Bacteria</taxon>
        <taxon>Bacillati</taxon>
        <taxon>Actinomycetota</taxon>
        <taxon>Actinomycetes</taxon>
        <taxon>Pseudonocardiales</taxon>
        <taxon>Pseudonocardiaceae</taxon>
        <taxon>Pseudonocardia</taxon>
    </lineage>
</organism>
<gene>
    <name evidence="8" type="ORF">ACFQH9_26135</name>
</gene>
<feature type="region of interest" description="Disordered" evidence="6">
    <location>
        <begin position="567"/>
        <end position="586"/>
    </location>
</feature>
<comment type="caution">
    <text evidence="8">The sequence shown here is derived from an EMBL/GenBank/DDBJ whole genome shotgun (WGS) entry which is preliminary data.</text>
</comment>
<dbReference type="Pfam" id="PF00012">
    <property type="entry name" value="HSP70"/>
    <property type="match status" value="2"/>
</dbReference>
<dbReference type="InterPro" id="IPR018181">
    <property type="entry name" value="Heat_shock_70_CS"/>
</dbReference>
<dbReference type="Pfam" id="PF10282">
    <property type="entry name" value="Lactonase"/>
    <property type="match status" value="1"/>
</dbReference>
<evidence type="ECO:0000256" key="7">
    <source>
        <dbReference type="SAM" id="Phobius"/>
    </source>
</evidence>
<name>A0ABW1IGE4_9PSEU</name>
<feature type="compositionally biased region" description="Gly residues" evidence="6">
    <location>
        <begin position="474"/>
        <end position="509"/>
    </location>
</feature>